<gene>
    <name evidence="2" type="ORF">LTR36_004015</name>
</gene>
<protein>
    <recommendedName>
        <fullName evidence="1">Heterokaryon incompatibility domain-containing protein</fullName>
    </recommendedName>
</protein>
<dbReference type="InterPro" id="IPR010730">
    <property type="entry name" value="HET"/>
</dbReference>
<proteinExistence type="predicted"/>
<dbReference type="Proteomes" id="UP001324427">
    <property type="component" value="Unassembled WGS sequence"/>
</dbReference>
<keyword evidence="3" id="KW-1185">Reference proteome</keyword>
<dbReference type="Pfam" id="PF06985">
    <property type="entry name" value="HET"/>
    <property type="match status" value="1"/>
</dbReference>
<evidence type="ECO:0000313" key="2">
    <source>
        <dbReference type="EMBL" id="KAK4544766.1"/>
    </source>
</evidence>
<comment type="caution">
    <text evidence="2">The sequence shown here is derived from an EMBL/GenBank/DDBJ whole genome shotgun (WGS) entry which is preliminary data.</text>
</comment>
<dbReference type="EMBL" id="JAVFHQ010000023">
    <property type="protein sequence ID" value="KAK4544766.1"/>
    <property type="molecule type" value="Genomic_DNA"/>
</dbReference>
<dbReference type="AlphaFoldDB" id="A0AAV9JHP8"/>
<evidence type="ECO:0000259" key="1">
    <source>
        <dbReference type="Pfam" id="PF06985"/>
    </source>
</evidence>
<dbReference type="PANTHER" id="PTHR10622">
    <property type="entry name" value="HET DOMAIN-CONTAINING PROTEIN"/>
    <property type="match status" value="1"/>
</dbReference>
<sequence>MRLLNTQTYELQEFFEGQIPEYVILSHRWTHDEVTYKEFRKGQNKDGAGYRKIMQCCAFARSMVREFVWIDTCCIDKRSSAELSEAINSMWRYYANARECYAYLADVPSLDHGRDAVLRRLRSSDWFNRGWTLQELLAPPAFVFCNRAWEIIGSRDALCAEVSAITGIAEQYLRRFRMSSGEVTTVSVAERMSWASKRQCTRSEDQAYCLLGLFGVNMPLLYGEGGENAFRRLQLETISTSDDESIFAWCGSPSMRSSASSMFASSPSAFAEATNIHQITPNYTGSLYDHEFRLPYAMTNKGLSLQGQAVRVTKNRHTTATVGLYMIFLNCFDATDRRWPVLLQALPGHVQSFKRVHTELSPHQINNMYPRSKREVVGMMQFYVR</sequence>
<accession>A0AAV9JHP8</accession>
<reference evidence="2 3" key="1">
    <citation type="submission" date="2021-11" db="EMBL/GenBank/DDBJ databases">
        <title>Black yeast isolated from Biological Soil Crust.</title>
        <authorList>
            <person name="Kurbessoian T."/>
        </authorList>
    </citation>
    <scope>NUCLEOTIDE SEQUENCE [LARGE SCALE GENOMIC DNA]</scope>
    <source>
        <strain evidence="2 3">CCFEE 5522</strain>
    </source>
</reference>
<feature type="domain" description="Heterokaryon incompatibility" evidence="1">
    <location>
        <begin position="22"/>
        <end position="106"/>
    </location>
</feature>
<organism evidence="2 3">
    <name type="scientific">Oleoguttula mirabilis</name>
    <dbReference type="NCBI Taxonomy" id="1507867"/>
    <lineage>
        <taxon>Eukaryota</taxon>
        <taxon>Fungi</taxon>
        <taxon>Dikarya</taxon>
        <taxon>Ascomycota</taxon>
        <taxon>Pezizomycotina</taxon>
        <taxon>Dothideomycetes</taxon>
        <taxon>Dothideomycetidae</taxon>
        <taxon>Mycosphaerellales</taxon>
        <taxon>Teratosphaeriaceae</taxon>
        <taxon>Oleoguttula</taxon>
    </lineage>
</organism>
<name>A0AAV9JHP8_9PEZI</name>
<dbReference type="PANTHER" id="PTHR10622:SF10">
    <property type="entry name" value="HET DOMAIN-CONTAINING PROTEIN"/>
    <property type="match status" value="1"/>
</dbReference>
<evidence type="ECO:0000313" key="3">
    <source>
        <dbReference type="Proteomes" id="UP001324427"/>
    </source>
</evidence>